<evidence type="ECO:0000256" key="1">
    <source>
        <dbReference type="SAM" id="MobiDB-lite"/>
    </source>
</evidence>
<comment type="caution">
    <text evidence="2">The sequence shown here is derived from an EMBL/GenBank/DDBJ whole genome shotgun (WGS) entry which is preliminary data.</text>
</comment>
<feature type="region of interest" description="Disordered" evidence="1">
    <location>
        <begin position="598"/>
        <end position="618"/>
    </location>
</feature>
<evidence type="ECO:0000313" key="3">
    <source>
        <dbReference type="Proteomes" id="UP000629468"/>
    </source>
</evidence>
<dbReference type="EMBL" id="JABXXO010000009">
    <property type="protein sequence ID" value="KAF7770391.1"/>
    <property type="molecule type" value="Genomic_DNA"/>
</dbReference>
<dbReference type="Proteomes" id="UP000629468">
    <property type="component" value="Unassembled WGS sequence"/>
</dbReference>
<accession>A0A8H7EZJ3</accession>
<organism evidence="2 3">
    <name type="scientific">Agaricus bisporus var. burnettii</name>
    <dbReference type="NCBI Taxonomy" id="192524"/>
    <lineage>
        <taxon>Eukaryota</taxon>
        <taxon>Fungi</taxon>
        <taxon>Dikarya</taxon>
        <taxon>Basidiomycota</taxon>
        <taxon>Agaricomycotina</taxon>
        <taxon>Agaricomycetes</taxon>
        <taxon>Agaricomycetidae</taxon>
        <taxon>Agaricales</taxon>
        <taxon>Agaricineae</taxon>
        <taxon>Agaricaceae</taxon>
        <taxon>Agaricus</taxon>
    </lineage>
</organism>
<evidence type="ECO:0000313" key="2">
    <source>
        <dbReference type="EMBL" id="KAF7770391.1"/>
    </source>
</evidence>
<proteinExistence type="predicted"/>
<feature type="compositionally biased region" description="Polar residues" evidence="1">
    <location>
        <begin position="511"/>
        <end position="521"/>
    </location>
</feature>
<gene>
    <name evidence="2" type="ORF">Agabi119p4_6365</name>
</gene>
<feature type="region of interest" description="Disordered" evidence="1">
    <location>
        <begin position="507"/>
        <end position="533"/>
    </location>
</feature>
<protein>
    <submittedName>
        <fullName evidence="2">Uncharacterized protein</fullName>
    </submittedName>
</protein>
<name>A0A8H7EZJ3_AGABI</name>
<sequence>MALSQSASQWSHTSLSLSLPGGASWVSLLALSEPDTLSKSTSLASISFTGSAPVFPSGHRPPLFTLVDHEKYWVPDNTIRTEHTEPFIVTTPTMPRMKVILEEKVLIDTWMSKVELQPPPDHVPWCDLEATSSEANYPLTRLDWPLESPADQIDRILCTSTPSTRCLRRKDIPSNLGLTTGLPMNSTSTTENTVASYSMNTAGTRNRNQPVTLRTLCLNMNTQKLHSSCQRFHPNAPKKHSNLAIRRGHKAFPSLKLQQATAKTDAASFDAIPTAFRGSPLTASLVFDQIQYPLPQNISLAEMLGNLRAKCASLVSLPPDWLHRSRPPRNEITKLSGTVSASHSGEDEWAFAESLMDMINSFSGTGDDLNAHPILIKDSSLDIPIDSCGRDDVSDTRTIVLANNDAGDPLNSPDFQVGSLTLRPSLIIPSSLRKPSSRSKIKKTVRFVDSVPPPQIPICLVPDEAEKNILSTVSSSRHRRGQSISLSALIPPSPPLSVVRSLQSYAPPRNPWTNGKGSSASPPRPLSHRFPRSPKLPLAVDENLIPQSLNIPPSTESSFPSSASRPLHTSNYLRFKLRGRKGRIPRENLRISAPLPMGTAIPLPKKKDMGIRRSNGKDNVTAPLRSIFMKLK</sequence>
<reference evidence="2 3" key="1">
    <citation type="journal article" name="Sci. Rep.">
        <title>Telomere-to-telomere assembled and centromere annotated genomes of the two main subspecies of the button mushroom Agaricus bisporus reveal especially polymorphic chromosome ends.</title>
        <authorList>
            <person name="Sonnenberg A.S.M."/>
            <person name="Sedaghat-Telgerd N."/>
            <person name="Lavrijssen B."/>
            <person name="Ohm R.A."/>
            <person name="Hendrickx P.M."/>
            <person name="Scholtmeijer K."/>
            <person name="Baars J.J.P."/>
            <person name="van Peer A."/>
        </authorList>
    </citation>
    <scope>NUCLEOTIDE SEQUENCE [LARGE SCALE GENOMIC DNA]</scope>
    <source>
        <strain evidence="2 3">H119_p4</strain>
    </source>
</reference>
<dbReference type="AlphaFoldDB" id="A0A8H7EZJ3"/>